<keyword evidence="2" id="KW-1185">Reference proteome</keyword>
<dbReference type="CDD" id="cd06990">
    <property type="entry name" value="cupin_DUF861"/>
    <property type="match status" value="1"/>
</dbReference>
<sequence length="120" mass="13100">MTGIEVKSFDKPDETRMFESKGYVDIVTLAGRPVGRAVFEPGWRWSADVRPIAGTERCEVSHLAYCVSGRIRIHMADGSEQDVTPGEAVAIAPGHDAEVIGDEACVMLDFGEISQYARRG</sequence>
<evidence type="ECO:0000313" key="1">
    <source>
        <dbReference type="EMBL" id="GLW61888.1"/>
    </source>
</evidence>
<dbReference type="Proteomes" id="UP001165124">
    <property type="component" value="Unassembled WGS sequence"/>
</dbReference>
<dbReference type="EMBL" id="BSRZ01000001">
    <property type="protein sequence ID" value="GLW61888.1"/>
    <property type="molecule type" value="Genomic_DNA"/>
</dbReference>
<dbReference type="SUPFAM" id="SSF51182">
    <property type="entry name" value="RmlC-like cupins"/>
    <property type="match status" value="1"/>
</dbReference>
<protein>
    <submittedName>
        <fullName evidence="1">Cupin</fullName>
    </submittedName>
</protein>
<dbReference type="AlphaFoldDB" id="A0A9W6PRT2"/>
<organism evidence="1 2">
    <name type="scientific">Actinomadura rubrobrunea</name>
    <dbReference type="NCBI Taxonomy" id="115335"/>
    <lineage>
        <taxon>Bacteria</taxon>
        <taxon>Bacillati</taxon>
        <taxon>Actinomycetota</taxon>
        <taxon>Actinomycetes</taxon>
        <taxon>Streptosporangiales</taxon>
        <taxon>Thermomonosporaceae</taxon>
        <taxon>Actinomadura</taxon>
    </lineage>
</organism>
<dbReference type="Gene3D" id="2.60.120.10">
    <property type="entry name" value="Jelly Rolls"/>
    <property type="match status" value="1"/>
</dbReference>
<name>A0A9W6PRT2_9ACTN</name>
<dbReference type="InterPro" id="IPR014710">
    <property type="entry name" value="RmlC-like_jellyroll"/>
</dbReference>
<dbReference type="InterPro" id="IPR011051">
    <property type="entry name" value="RmlC_Cupin_sf"/>
</dbReference>
<proteinExistence type="predicted"/>
<gene>
    <name evidence="1" type="ORF">Arub01_01320</name>
</gene>
<evidence type="ECO:0000313" key="2">
    <source>
        <dbReference type="Proteomes" id="UP001165124"/>
    </source>
</evidence>
<dbReference type="RefSeq" id="WP_067913481.1">
    <property type="nucleotide sequence ID" value="NZ_BSRZ01000001.1"/>
</dbReference>
<comment type="caution">
    <text evidence="1">The sequence shown here is derived from an EMBL/GenBank/DDBJ whole genome shotgun (WGS) entry which is preliminary data.</text>
</comment>
<reference evidence="1" key="1">
    <citation type="submission" date="2023-02" db="EMBL/GenBank/DDBJ databases">
        <title>Actinomadura rubrobrunea NBRC 14622.</title>
        <authorList>
            <person name="Ichikawa N."/>
            <person name="Sato H."/>
            <person name="Tonouchi N."/>
        </authorList>
    </citation>
    <scope>NUCLEOTIDE SEQUENCE</scope>
    <source>
        <strain evidence="1">NBRC 14622</strain>
    </source>
</reference>
<accession>A0A9W6PRT2</accession>